<dbReference type="EMBL" id="LAZR01034031">
    <property type="protein sequence ID" value="KKL46438.1"/>
    <property type="molecule type" value="Genomic_DNA"/>
</dbReference>
<sequence length="54" mass="6041">MTTEQKEIATDKDICIHCHHWIEEHGDNYKTGCDGPMGYKECNCPGFKGGGPKE</sequence>
<comment type="caution">
    <text evidence="1">The sequence shown here is derived from an EMBL/GenBank/DDBJ whole genome shotgun (WGS) entry which is preliminary data.</text>
</comment>
<name>A0A0F9CAM3_9ZZZZ</name>
<protein>
    <submittedName>
        <fullName evidence="1">Uncharacterized protein</fullName>
    </submittedName>
</protein>
<proteinExistence type="predicted"/>
<gene>
    <name evidence="1" type="ORF">LCGC14_2345570</name>
</gene>
<reference evidence="1" key="1">
    <citation type="journal article" date="2015" name="Nature">
        <title>Complex archaea that bridge the gap between prokaryotes and eukaryotes.</title>
        <authorList>
            <person name="Spang A."/>
            <person name="Saw J.H."/>
            <person name="Jorgensen S.L."/>
            <person name="Zaremba-Niedzwiedzka K."/>
            <person name="Martijn J."/>
            <person name="Lind A.E."/>
            <person name="van Eijk R."/>
            <person name="Schleper C."/>
            <person name="Guy L."/>
            <person name="Ettema T.J."/>
        </authorList>
    </citation>
    <scope>NUCLEOTIDE SEQUENCE</scope>
</reference>
<organism evidence="1">
    <name type="scientific">marine sediment metagenome</name>
    <dbReference type="NCBI Taxonomy" id="412755"/>
    <lineage>
        <taxon>unclassified sequences</taxon>
        <taxon>metagenomes</taxon>
        <taxon>ecological metagenomes</taxon>
    </lineage>
</organism>
<dbReference type="AlphaFoldDB" id="A0A0F9CAM3"/>
<evidence type="ECO:0000313" key="1">
    <source>
        <dbReference type="EMBL" id="KKL46438.1"/>
    </source>
</evidence>
<accession>A0A0F9CAM3</accession>